<reference evidence="3" key="1">
    <citation type="journal article" date="2014" name="Genome Announc.">
        <title>Genome Sequence of Arthrobacter siccitolerans 4J27, a Xeroprotectant-Producing Desiccation-Tolerant Microorganism.</title>
        <authorList>
            <person name="Manzanera M."/>
            <person name="Santa-Cruz-Calvo L."/>
            <person name="Vilchez J.I."/>
            <person name="Garcia-Fontana C."/>
            <person name="Silva-Castro G.A."/>
            <person name="Calvo C."/>
            <person name="Gonzalez-Lopez J."/>
        </authorList>
    </citation>
    <scope>NUCLEOTIDE SEQUENCE [LARGE SCALE GENOMIC DNA]</scope>
    <source>
        <strain evidence="3">4J27</strain>
    </source>
</reference>
<feature type="transmembrane region" description="Helical" evidence="1">
    <location>
        <begin position="162"/>
        <end position="183"/>
    </location>
</feature>
<evidence type="ECO:0000313" key="3">
    <source>
        <dbReference type="Proteomes" id="UP000035722"/>
    </source>
</evidence>
<dbReference type="STRING" id="861266.ARTSIC4J27_999"/>
<feature type="transmembrane region" description="Helical" evidence="1">
    <location>
        <begin position="55"/>
        <end position="76"/>
    </location>
</feature>
<accession>A0A024H017</accession>
<sequence length="278" mass="30929">MQWFAIIAPLTTIATALAFWFGWTMTATRTAYFGIDQSILEYSTVDYLLRSADAIIVPAISVLLISVICIGIHAFTANIIGRPGVHRYAFFGAWMILAAGLLVTALGVWVIFEEPPFRTPFLFEPAALGSGVAVSAYAFWVLRRLATSTGHTLRYLPMWEKLGYVCTVLLVVLALFWACSLYAGALGTGRSREYARELAKRPSVVVYSVQSLALAGPVREERIPDPEAKYHFKYTGLKFVTRSADKFFLLPEGWRRDNGVAIILEDNPEYRVEFIPGG</sequence>
<organism evidence="2 3">
    <name type="scientific">Pseudarthrobacter siccitolerans</name>
    <dbReference type="NCBI Taxonomy" id="861266"/>
    <lineage>
        <taxon>Bacteria</taxon>
        <taxon>Bacillati</taxon>
        <taxon>Actinomycetota</taxon>
        <taxon>Actinomycetes</taxon>
        <taxon>Micrococcales</taxon>
        <taxon>Micrococcaceae</taxon>
        <taxon>Pseudarthrobacter</taxon>
    </lineage>
</organism>
<dbReference type="AlphaFoldDB" id="A0A024H017"/>
<dbReference type="Proteomes" id="UP000035722">
    <property type="component" value="Unassembled WGS sequence"/>
</dbReference>
<protein>
    <submittedName>
        <fullName evidence="2">Putative membrane protein</fullName>
    </submittedName>
</protein>
<keyword evidence="1" id="KW-1133">Transmembrane helix</keyword>
<proteinExistence type="predicted"/>
<feature type="transmembrane region" description="Helical" evidence="1">
    <location>
        <begin position="88"/>
        <end position="111"/>
    </location>
</feature>
<keyword evidence="1" id="KW-0472">Membrane</keyword>
<evidence type="ECO:0000313" key="2">
    <source>
        <dbReference type="EMBL" id="CCQ45066.1"/>
    </source>
</evidence>
<gene>
    <name evidence="2" type="ORF">ARTSIC4J27_999</name>
</gene>
<comment type="caution">
    <text evidence="2">The sequence shown here is derived from an EMBL/GenBank/DDBJ whole genome shotgun (WGS) entry which is preliminary data.</text>
</comment>
<keyword evidence="1" id="KW-0812">Transmembrane</keyword>
<evidence type="ECO:0000256" key="1">
    <source>
        <dbReference type="SAM" id="Phobius"/>
    </source>
</evidence>
<dbReference type="EMBL" id="CAQI01000032">
    <property type="protein sequence ID" value="CCQ45066.1"/>
    <property type="molecule type" value="Genomic_DNA"/>
</dbReference>
<feature type="transmembrane region" description="Helical" evidence="1">
    <location>
        <begin position="123"/>
        <end position="142"/>
    </location>
</feature>
<keyword evidence="3" id="KW-1185">Reference proteome</keyword>
<name>A0A024H017_9MICC</name>